<feature type="transmembrane region" description="Helical" evidence="1">
    <location>
        <begin position="28"/>
        <end position="47"/>
    </location>
</feature>
<keyword evidence="1" id="KW-0812">Transmembrane</keyword>
<dbReference type="RefSeq" id="WP_087357892.1">
    <property type="nucleotide sequence ID" value="NZ_JACJKO010000003.1"/>
</dbReference>
<dbReference type="Gene3D" id="3.30.1380.10">
    <property type="match status" value="1"/>
</dbReference>
<dbReference type="PANTHER" id="PTHR34385">
    <property type="entry name" value="D-ALANYL-D-ALANINE CARBOXYPEPTIDASE"/>
    <property type="match status" value="1"/>
</dbReference>
<comment type="caution">
    <text evidence="3">The sequence shown here is derived from an EMBL/GenBank/DDBJ whole genome shotgun (WGS) entry which is preliminary data.</text>
</comment>
<dbReference type="InterPro" id="IPR009045">
    <property type="entry name" value="Zn_M74/Hedgehog-like"/>
</dbReference>
<keyword evidence="4" id="KW-1185">Reference proteome</keyword>
<dbReference type="InterPro" id="IPR052179">
    <property type="entry name" value="DD-CPase-like"/>
</dbReference>
<reference evidence="3 4" key="1">
    <citation type="journal article" date="2018" name="BMC Genomics">
        <title>Whole genome sequencing and function prediction of 133 gut anaerobes isolated from chicken caecum in pure cultures.</title>
        <authorList>
            <person name="Medvecky M."/>
            <person name="Cejkova D."/>
            <person name="Polansky O."/>
            <person name="Karasova D."/>
            <person name="Kubasova T."/>
            <person name="Cizek A."/>
            <person name="Rychlik I."/>
        </authorList>
    </citation>
    <scope>NUCLEOTIDE SEQUENCE [LARGE SCALE GENOMIC DNA]</scope>
    <source>
        <strain evidence="3 4">An13</strain>
    </source>
</reference>
<accession>A0A1Y4SYU8</accession>
<sequence>MRFNRGKRYTYYNSYSSSRRSRIRWDRIAIIGAVVLLVIGVVVWFNFSRIQLAFKGYSFAQQNEILALDGDGVEEILSHDKLEHITQWLKQSEKVQYYDEYEKYLSLHKDMEVAEVISTVDNIFENYVPKLTTLNYSNDQIWEVLKTAGVNEVKHLVDQQYTYAQIEPFMKVKGFVFADIDQYMKVYKESQNYNYAVLITTYPFIISENKVDQSYTIQNPDDILTLVKKGFYLPADYEPSDLVNPDPDKVKVASDCDDARLRKEAADALVEMFDAAKKEGYDLVVNSAYRSYAHQKETYDDYFDKYDSVTAASLVAEPGASEHQTGLGVDLTCQAVIDDKLNGIENSRFGYKPDYKWCIANSYKYGYILRFEEDKANITGIANEPWHFRYVGKEAAQEIFNNGWTLEEYCLNKGIIPDIQKGQ</sequence>
<dbReference type="CDD" id="cd14852">
    <property type="entry name" value="LD-carboxypeptidase"/>
    <property type="match status" value="1"/>
</dbReference>
<dbReference type="Proteomes" id="UP000195305">
    <property type="component" value="Unassembled WGS sequence"/>
</dbReference>
<dbReference type="GO" id="GO:0006508">
    <property type="term" value="P:proteolysis"/>
    <property type="evidence" value="ECO:0007669"/>
    <property type="project" value="InterPro"/>
</dbReference>
<dbReference type="EMBL" id="NFLJ01000015">
    <property type="protein sequence ID" value="OUQ34550.1"/>
    <property type="molecule type" value="Genomic_DNA"/>
</dbReference>
<evidence type="ECO:0000259" key="2">
    <source>
        <dbReference type="Pfam" id="PF02557"/>
    </source>
</evidence>
<keyword evidence="1" id="KW-1133">Transmembrane helix</keyword>
<evidence type="ECO:0000313" key="3">
    <source>
        <dbReference type="EMBL" id="OUQ34550.1"/>
    </source>
</evidence>
<keyword evidence="1" id="KW-0472">Membrane</keyword>
<dbReference type="InterPro" id="IPR003709">
    <property type="entry name" value="VanY-like_core_dom"/>
</dbReference>
<gene>
    <name evidence="3" type="ORF">B5E75_06120</name>
</gene>
<evidence type="ECO:0000313" key="4">
    <source>
        <dbReference type="Proteomes" id="UP000195305"/>
    </source>
</evidence>
<dbReference type="PANTHER" id="PTHR34385:SF1">
    <property type="entry name" value="PEPTIDOGLYCAN L-ALANYL-D-GLUTAMATE ENDOPEPTIDASE CWLK"/>
    <property type="match status" value="1"/>
</dbReference>
<dbReference type="InterPro" id="IPR058193">
    <property type="entry name" value="VanY/YodJ_core_dom"/>
</dbReference>
<dbReference type="OrthoDB" id="9792074at2"/>
<organism evidence="3 4">
    <name type="scientific">Massilimicrobiota timonensis</name>
    <dbReference type="NCBI Taxonomy" id="1776392"/>
    <lineage>
        <taxon>Bacteria</taxon>
        <taxon>Bacillati</taxon>
        <taxon>Bacillota</taxon>
        <taxon>Erysipelotrichia</taxon>
        <taxon>Erysipelotrichales</taxon>
        <taxon>Erysipelotrichaceae</taxon>
        <taxon>Massilimicrobiota</taxon>
    </lineage>
</organism>
<feature type="domain" description="D-alanyl-D-alanine carboxypeptidase-like core" evidence="2">
    <location>
        <begin position="260"/>
        <end position="393"/>
    </location>
</feature>
<evidence type="ECO:0000256" key="1">
    <source>
        <dbReference type="SAM" id="Phobius"/>
    </source>
</evidence>
<name>A0A1Y4SYU8_9FIRM</name>
<dbReference type="SUPFAM" id="SSF55166">
    <property type="entry name" value="Hedgehog/DD-peptidase"/>
    <property type="match status" value="1"/>
</dbReference>
<proteinExistence type="predicted"/>
<dbReference type="GO" id="GO:0008233">
    <property type="term" value="F:peptidase activity"/>
    <property type="evidence" value="ECO:0007669"/>
    <property type="project" value="InterPro"/>
</dbReference>
<dbReference type="Pfam" id="PF02557">
    <property type="entry name" value="VanY"/>
    <property type="match status" value="1"/>
</dbReference>
<protein>
    <recommendedName>
        <fullName evidence="2">D-alanyl-D-alanine carboxypeptidase-like core domain-containing protein</fullName>
    </recommendedName>
</protein>
<dbReference type="AlphaFoldDB" id="A0A1Y4SYU8"/>